<protein>
    <submittedName>
        <fullName evidence="1">Uncharacterized protein</fullName>
    </submittedName>
</protein>
<dbReference type="Proteomes" id="UP000004095">
    <property type="component" value="Unassembled WGS sequence"/>
</dbReference>
<dbReference type="AlphaFoldDB" id="A1ZWP0"/>
<proteinExistence type="predicted"/>
<evidence type="ECO:0000313" key="2">
    <source>
        <dbReference type="Proteomes" id="UP000004095"/>
    </source>
</evidence>
<dbReference type="eggNOG" id="ENOG5033DCM">
    <property type="taxonomic scope" value="Bacteria"/>
</dbReference>
<gene>
    <name evidence="1" type="ORF">M23134_06768</name>
</gene>
<name>A1ZWP0_MICM2</name>
<accession>A1ZWP0</accession>
<keyword evidence="2" id="KW-1185">Reference proteome</keyword>
<sequence length="121" mass="14468">MLSNLYPFWRFGMFAEPVKSQVQTEQFRVYCKDVQGKTHYFSPQSIGFDENQFLYIARNYYYKSQTVFFLKAVSSIYFRQSPRLEFKTWQLYKIVVTKKLNNLHQVSKDSSLVETYTPDAP</sequence>
<organism evidence="1 2">
    <name type="scientific">Microscilla marina ATCC 23134</name>
    <dbReference type="NCBI Taxonomy" id="313606"/>
    <lineage>
        <taxon>Bacteria</taxon>
        <taxon>Pseudomonadati</taxon>
        <taxon>Bacteroidota</taxon>
        <taxon>Cytophagia</taxon>
        <taxon>Cytophagales</taxon>
        <taxon>Microscillaceae</taxon>
        <taxon>Microscilla</taxon>
    </lineage>
</organism>
<reference evidence="1 2" key="1">
    <citation type="submission" date="2007-01" db="EMBL/GenBank/DDBJ databases">
        <authorList>
            <person name="Haygood M."/>
            <person name="Podell S."/>
            <person name="Anderson C."/>
            <person name="Hopkinson B."/>
            <person name="Roe K."/>
            <person name="Barbeau K."/>
            <person name="Gaasterland T."/>
            <person name="Ferriera S."/>
            <person name="Johnson J."/>
            <person name="Kravitz S."/>
            <person name="Beeson K."/>
            <person name="Sutton G."/>
            <person name="Rogers Y.-H."/>
            <person name="Friedman R."/>
            <person name="Frazier M."/>
            <person name="Venter J.C."/>
        </authorList>
    </citation>
    <scope>NUCLEOTIDE SEQUENCE [LARGE SCALE GENOMIC DNA]</scope>
    <source>
        <strain evidence="1 2">ATCC 23134</strain>
    </source>
</reference>
<evidence type="ECO:0000313" key="1">
    <source>
        <dbReference type="EMBL" id="EAY25172.1"/>
    </source>
</evidence>
<dbReference type="EMBL" id="AAWS01000053">
    <property type="protein sequence ID" value="EAY25172.1"/>
    <property type="molecule type" value="Genomic_DNA"/>
</dbReference>
<comment type="caution">
    <text evidence="1">The sequence shown here is derived from an EMBL/GenBank/DDBJ whole genome shotgun (WGS) entry which is preliminary data.</text>
</comment>